<evidence type="ECO:0000256" key="1">
    <source>
        <dbReference type="SAM" id="SignalP"/>
    </source>
</evidence>
<protein>
    <recommendedName>
        <fullName evidence="4">Secreted protein</fullName>
    </recommendedName>
</protein>
<name>A0ABV9AAP9_9ACTN</name>
<gene>
    <name evidence="2" type="ORF">ACFPA8_15050</name>
</gene>
<evidence type="ECO:0008006" key="4">
    <source>
        <dbReference type="Google" id="ProtNLM"/>
    </source>
</evidence>
<proteinExistence type="predicted"/>
<evidence type="ECO:0000313" key="3">
    <source>
        <dbReference type="Proteomes" id="UP001595997"/>
    </source>
</evidence>
<dbReference type="RefSeq" id="WP_386448269.1">
    <property type="nucleotide sequence ID" value="NZ_JBHSFH010000007.1"/>
</dbReference>
<evidence type="ECO:0000313" key="2">
    <source>
        <dbReference type="EMBL" id="MFC4495448.1"/>
    </source>
</evidence>
<organism evidence="2 3">
    <name type="scientific">Streptomyces ovatisporus</name>
    <dbReference type="NCBI Taxonomy" id="1128682"/>
    <lineage>
        <taxon>Bacteria</taxon>
        <taxon>Bacillati</taxon>
        <taxon>Actinomycetota</taxon>
        <taxon>Actinomycetes</taxon>
        <taxon>Kitasatosporales</taxon>
        <taxon>Streptomycetaceae</taxon>
        <taxon>Streptomyces</taxon>
    </lineage>
</organism>
<feature type="signal peptide" evidence="1">
    <location>
        <begin position="1"/>
        <end position="32"/>
    </location>
</feature>
<reference evidence="3" key="1">
    <citation type="journal article" date="2019" name="Int. J. Syst. Evol. Microbiol.">
        <title>The Global Catalogue of Microorganisms (GCM) 10K type strain sequencing project: providing services to taxonomists for standard genome sequencing and annotation.</title>
        <authorList>
            <consortium name="The Broad Institute Genomics Platform"/>
            <consortium name="The Broad Institute Genome Sequencing Center for Infectious Disease"/>
            <person name="Wu L."/>
            <person name="Ma J."/>
        </authorList>
    </citation>
    <scope>NUCLEOTIDE SEQUENCE [LARGE SCALE GENOMIC DNA]</scope>
    <source>
        <strain evidence="3">CGMCC 4.7357</strain>
    </source>
</reference>
<sequence>MTVPRKLPLAVSAAVLTALAAALTLLPESAQAAVNRYQIQANSPKPTVCDNHGTIPAGTWLQNKPCGYFIGTAMAGSAFDVHETTAKDYHYGHNYGANNLCAWIPPAALSGSPSGSADPSCSAETRERISHRKSFGLDFNAGAHDATDGSPVSVDPACGGGAYYNFYNSSDYSDGALRDPAGAPSGEVSYRFTTKGANPAIVVRDANLGWVFMDRDCVTDWRGLAFNNEDD</sequence>
<keyword evidence="3" id="KW-1185">Reference proteome</keyword>
<feature type="chain" id="PRO_5045180764" description="Secreted protein" evidence="1">
    <location>
        <begin position="33"/>
        <end position="231"/>
    </location>
</feature>
<dbReference type="Proteomes" id="UP001595997">
    <property type="component" value="Unassembled WGS sequence"/>
</dbReference>
<keyword evidence="1" id="KW-0732">Signal</keyword>
<comment type="caution">
    <text evidence="2">The sequence shown here is derived from an EMBL/GenBank/DDBJ whole genome shotgun (WGS) entry which is preliminary data.</text>
</comment>
<accession>A0ABV9AAP9</accession>
<dbReference type="EMBL" id="JBHSFH010000007">
    <property type="protein sequence ID" value="MFC4495448.1"/>
    <property type="molecule type" value="Genomic_DNA"/>
</dbReference>